<evidence type="ECO:0000256" key="8">
    <source>
        <dbReference type="ARBA" id="ARBA00047623"/>
    </source>
</evidence>
<dbReference type="Pfam" id="PF01175">
    <property type="entry name" value="Urocanase"/>
    <property type="match status" value="1"/>
</dbReference>
<keyword evidence="5 9" id="KW-0520">NAD</keyword>
<evidence type="ECO:0000256" key="6">
    <source>
        <dbReference type="ARBA" id="ARBA00023239"/>
    </source>
</evidence>
<dbReference type="RefSeq" id="WP_416344189.1">
    <property type="nucleotide sequence ID" value="NZ_JALQCY010000003.1"/>
</dbReference>
<feature type="domain" description="Urocanase N-terminal" evidence="11">
    <location>
        <begin position="11"/>
        <end position="137"/>
    </location>
</feature>
<keyword evidence="14" id="KW-1185">Reference proteome</keyword>
<protein>
    <recommendedName>
        <fullName evidence="3 9">Urocanate hydratase</fullName>
        <shortName evidence="9">Urocanase</shortName>
        <ecNumber evidence="3 9">4.2.1.49</ecNumber>
    </recommendedName>
    <alternativeName>
        <fullName evidence="7 9">Imidazolonepropionate hydrolase</fullName>
    </alternativeName>
</protein>
<feature type="binding site" evidence="9">
    <location>
        <position position="491"/>
    </location>
    <ligand>
        <name>NAD(+)</name>
        <dbReference type="ChEBI" id="CHEBI:57540"/>
    </ligand>
</feature>
<dbReference type="InterPro" id="IPR035085">
    <property type="entry name" value="Urocanase_Rossmann-like"/>
</dbReference>
<dbReference type="PANTHER" id="PTHR12216">
    <property type="entry name" value="UROCANATE HYDRATASE"/>
    <property type="match status" value="1"/>
</dbReference>
<dbReference type="EC" id="4.2.1.49" evidence="3 9"/>
<evidence type="ECO:0000256" key="5">
    <source>
        <dbReference type="ARBA" id="ARBA00023027"/>
    </source>
</evidence>
<dbReference type="Proteomes" id="UP001651050">
    <property type="component" value="Unassembled WGS sequence"/>
</dbReference>
<evidence type="ECO:0000256" key="9">
    <source>
        <dbReference type="HAMAP-Rule" id="MF_00577"/>
    </source>
</evidence>
<keyword evidence="4 9" id="KW-0369">Histidine metabolism</keyword>
<feature type="domain" description="Urocanase Rossmann-like" evidence="10">
    <location>
        <begin position="140"/>
        <end position="347"/>
    </location>
</feature>
<evidence type="ECO:0000256" key="2">
    <source>
        <dbReference type="ARBA" id="ARBA00007578"/>
    </source>
</evidence>
<dbReference type="PROSITE" id="PS01233">
    <property type="entry name" value="UROCANASE"/>
    <property type="match status" value="1"/>
</dbReference>
<feature type="binding site" evidence="9">
    <location>
        <position position="130"/>
    </location>
    <ligand>
        <name>NAD(+)</name>
        <dbReference type="ChEBI" id="CHEBI:57540"/>
    </ligand>
</feature>
<dbReference type="InterPro" id="IPR038364">
    <property type="entry name" value="Urocanase_central_sf"/>
</dbReference>
<evidence type="ECO:0000256" key="3">
    <source>
        <dbReference type="ARBA" id="ARBA00011992"/>
    </source>
</evidence>
<proteinExistence type="inferred from homology"/>
<dbReference type="NCBIfam" id="NF003820">
    <property type="entry name" value="PRK05414.1"/>
    <property type="match status" value="1"/>
</dbReference>
<comment type="catalytic activity">
    <reaction evidence="8 9">
        <text>4-imidazolone-5-propanoate = trans-urocanate + H2O</text>
        <dbReference type="Rhea" id="RHEA:13101"/>
        <dbReference type="ChEBI" id="CHEBI:15377"/>
        <dbReference type="ChEBI" id="CHEBI:17771"/>
        <dbReference type="ChEBI" id="CHEBI:77893"/>
        <dbReference type="EC" id="4.2.1.49"/>
    </reaction>
</comment>
<reference evidence="13 14" key="1">
    <citation type="submission" date="2022-02" db="EMBL/GenBank/DDBJ databases">
        <title>The car tank lid bacteriome: a reservoir of bacteria with potential in bioremediation of fuel.</title>
        <authorList>
            <person name="Vidal-Verdu A."/>
            <person name="Gomez-Martinez D."/>
            <person name="Latorre-Perez A."/>
            <person name="Pereto J."/>
            <person name="Porcar M."/>
        </authorList>
    </citation>
    <scope>NUCLEOTIDE SEQUENCE [LARGE SCALE GENOMIC DNA]</scope>
    <source>
        <strain evidence="13 14">4D.3</strain>
    </source>
</reference>
<dbReference type="Gene3D" id="3.40.1770.10">
    <property type="entry name" value="Urocanase superfamily"/>
    <property type="match status" value="1"/>
</dbReference>
<dbReference type="HAMAP" id="MF_00577">
    <property type="entry name" value="HutU"/>
    <property type="match status" value="1"/>
</dbReference>
<comment type="function">
    <text evidence="9">Catalyzes the conversion of urocanate to 4-imidazolone-5-propionate.</text>
</comment>
<dbReference type="InterPro" id="IPR035401">
    <property type="entry name" value="Urocanase_C"/>
</dbReference>
<dbReference type="InterPro" id="IPR036190">
    <property type="entry name" value="Urocanase_sf"/>
</dbReference>
<dbReference type="NCBIfam" id="TIGR01228">
    <property type="entry name" value="hutU"/>
    <property type="match status" value="1"/>
</dbReference>
<dbReference type="SUPFAM" id="SSF111326">
    <property type="entry name" value="Urocanase"/>
    <property type="match status" value="1"/>
</dbReference>
<feature type="binding site" evidence="9">
    <location>
        <position position="196"/>
    </location>
    <ligand>
        <name>NAD(+)</name>
        <dbReference type="ChEBI" id="CHEBI:57540"/>
    </ligand>
</feature>
<dbReference type="InterPro" id="IPR035400">
    <property type="entry name" value="Urocanase_N"/>
</dbReference>
<comment type="pathway">
    <text evidence="1 9">Amino-acid degradation; L-histidine degradation into L-glutamate; N-formimidoyl-L-glutamate from L-histidine: step 2/3.</text>
</comment>
<dbReference type="PANTHER" id="PTHR12216:SF4">
    <property type="entry name" value="UROCANATE HYDRATASE"/>
    <property type="match status" value="1"/>
</dbReference>
<accession>A0ABT0J4C1</accession>
<comment type="caution">
    <text evidence="9">Lacks conserved residue(s) required for the propagation of feature annotation.</text>
</comment>
<dbReference type="PIRSF" id="PIRSF001423">
    <property type="entry name" value="Urocanate_hydrat"/>
    <property type="match status" value="1"/>
</dbReference>
<comment type="cofactor">
    <cofactor evidence="9">
        <name>NAD(+)</name>
        <dbReference type="ChEBI" id="CHEBI:57540"/>
    </cofactor>
    <text evidence="9">Binds 1 NAD(+) per subunit.</text>
</comment>
<organism evidence="13 14">
    <name type="scientific">Isoptericola peretonis</name>
    <dbReference type="NCBI Taxonomy" id="2918523"/>
    <lineage>
        <taxon>Bacteria</taxon>
        <taxon>Bacillati</taxon>
        <taxon>Actinomycetota</taxon>
        <taxon>Actinomycetes</taxon>
        <taxon>Micrococcales</taxon>
        <taxon>Promicromonosporaceae</taxon>
        <taxon>Isoptericola</taxon>
    </lineage>
</organism>
<feature type="binding site" evidence="9">
    <location>
        <position position="321"/>
    </location>
    <ligand>
        <name>NAD(+)</name>
        <dbReference type="ChEBI" id="CHEBI:57540"/>
    </ligand>
</feature>
<comment type="caution">
    <text evidence="13">The sequence shown here is derived from an EMBL/GenBank/DDBJ whole genome shotgun (WGS) entry which is preliminary data.</text>
</comment>
<feature type="binding site" evidence="9">
    <location>
        <begin position="52"/>
        <end position="53"/>
    </location>
    <ligand>
        <name>NAD(+)</name>
        <dbReference type="ChEBI" id="CHEBI:57540"/>
    </ligand>
</feature>
<evidence type="ECO:0000256" key="1">
    <source>
        <dbReference type="ARBA" id="ARBA00004794"/>
    </source>
</evidence>
<evidence type="ECO:0000256" key="4">
    <source>
        <dbReference type="ARBA" id="ARBA00022808"/>
    </source>
</evidence>
<keyword evidence="9" id="KW-0963">Cytoplasm</keyword>
<dbReference type="Pfam" id="PF17392">
    <property type="entry name" value="Urocanase_C"/>
    <property type="match status" value="1"/>
</dbReference>
<name>A0ABT0J4C1_9MICO</name>
<feature type="domain" description="Urocanase C-terminal" evidence="12">
    <location>
        <begin position="350"/>
        <end position="543"/>
    </location>
</feature>
<evidence type="ECO:0000259" key="11">
    <source>
        <dbReference type="Pfam" id="PF17391"/>
    </source>
</evidence>
<dbReference type="EMBL" id="JALQCY010000003">
    <property type="protein sequence ID" value="MCK9794345.1"/>
    <property type="molecule type" value="Genomic_DNA"/>
</dbReference>
<gene>
    <name evidence="9" type="primary">hutU</name>
    <name evidence="13" type="ORF">M1843_11370</name>
</gene>
<comment type="subcellular location">
    <subcellularLocation>
        <location evidence="9">Cytoplasm</location>
    </subcellularLocation>
</comment>
<dbReference type="Pfam" id="PF17391">
    <property type="entry name" value="Urocanase_N"/>
    <property type="match status" value="1"/>
</dbReference>
<evidence type="ECO:0000313" key="14">
    <source>
        <dbReference type="Proteomes" id="UP001651050"/>
    </source>
</evidence>
<dbReference type="Gene3D" id="3.40.50.10730">
    <property type="entry name" value="Urocanase like domains"/>
    <property type="match status" value="1"/>
</dbReference>
<evidence type="ECO:0000313" key="13">
    <source>
        <dbReference type="EMBL" id="MCK9794345.1"/>
    </source>
</evidence>
<dbReference type="InterPro" id="IPR055351">
    <property type="entry name" value="Urocanase"/>
</dbReference>
<evidence type="ECO:0000259" key="12">
    <source>
        <dbReference type="Pfam" id="PF17392"/>
    </source>
</evidence>
<feature type="binding site" evidence="9">
    <location>
        <begin position="263"/>
        <end position="267"/>
    </location>
    <ligand>
        <name>NAD(+)</name>
        <dbReference type="ChEBI" id="CHEBI:57540"/>
    </ligand>
</feature>
<evidence type="ECO:0000256" key="7">
    <source>
        <dbReference type="ARBA" id="ARBA00031640"/>
    </source>
</evidence>
<dbReference type="InterPro" id="IPR023636">
    <property type="entry name" value="Urocanase_CS"/>
</dbReference>
<feature type="active site" evidence="9">
    <location>
        <position position="409"/>
    </location>
</feature>
<feature type="binding site" evidence="9">
    <location>
        <begin position="176"/>
        <end position="178"/>
    </location>
    <ligand>
        <name>NAD(+)</name>
        <dbReference type="ChEBI" id="CHEBI:57540"/>
    </ligand>
</feature>
<feature type="binding site" evidence="9">
    <location>
        <begin position="272"/>
        <end position="273"/>
    </location>
    <ligand>
        <name>NAD(+)</name>
        <dbReference type="ChEBI" id="CHEBI:57540"/>
    </ligand>
</feature>
<dbReference type="GO" id="GO:0016153">
    <property type="term" value="F:urocanate hydratase activity"/>
    <property type="evidence" value="ECO:0007669"/>
    <property type="project" value="UniProtKB-EC"/>
</dbReference>
<comment type="similarity">
    <text evidence="2 9">Belongs to the urocanase family.</text>
</comment>
<sequence>MSHELGTPVPVRAPRGTTLTARSWQTEAPLRMLMNNLDPEVAERPDDLVVYGGTGRAARDWPSYHAIVRTLTTLADDETLLVQSGKPVGVLRTHEWAPRVLIANSNLVGDWATWPEFRRLEAQGLTMYGQMTAGSWIYIGAQGILQGTYETLAAVAAKRFGGTLAGTLTLTGGCGGMGGAQPLAVTLNGGVCLVVDVDRSRLERRVRERYLDEVADDLDDAVRRVEEAKAERRALSVGVEGNSAEVVPELLRRGVAVDVVTDQTSAHDPLSYLPVGVSVDEWADHAAAKPEEFTDRARESMARHVEGMVGFLDAGSEVFDYGNSIRDEARRGGYDRAFDFPGFVPAYIRPLFARGKGPFRWAALSGDPRDIAATDKAVLDLFPDDDHLHRWIRAAQERVAFQGLPARICWLGHGERDRAGLAFNELVSSGEVSAPVVIGRDHLDAGSVASPYRETEGMADGSDAIADWPLLNALTAASSGATWVSLHHGGGVGMGRSIHAGQVSVADGTDLAARKLARVLSNDPGLGVLRHVDAGYDDAAAAAARGGLRVPMLETDRPDPEA</sequence>
<dbReference type="InterPro" id="IPR023637">
    <property type="entry name" value="Urocanase-like"/>
</dbReference>
<keyword evidence="6 9" id="KW-0456">Lyase</keyword>
<evidence type="ECO:0000259" key="10">
    <source>
        <dbReference type="Pfam" id="PF01175"/>
    </source>
</evidence>
<feature type="binding site" evidence="9">
    <location>
        <position position="201"/>
    </location>
    <ligand>
        <name>NAD(+)</name>
        <dbReference type="ChEBI" id="CHEBI:57540"/>
    </ligand>
</feature>